<sequence>MELNKNEKKRLNDDLKKIEKNLVSDPHNSKFLYEKGVILEKLGNYRSAYTAYSMAHTYDPAMVMASDKMIVIEPKLDEIRKNEYKSLGEFLDREKRSERIPERQSSFEHSKKSLLSDYTIENYRGYYKPKRPNFDRRFYRVRRRRLRSLIYIIIIIAIIGIAIWYMFPATTFIETGLPNGAQWTISYGQGSITTYSLATTTSKSITVYLFRFNGAYAYATSTVTASGEYCYTTLLGVFNAGTNVRISYTCFNDSI</sequence>
<name>D2EFL3_PARA4</name>
<evidence type="ECO:0000313" key="2">
    <source>
        <dbReference type="EMBL" id="APG80633.1"/>
    </source>
</evidence>
<dbReference type="EMBL" id="KY040241">
    <property type="protein sequence ID" value="APG80633.1"/>
    <property type="molecule type" value="Genomic_DNA"/>
</dbReference>
<protein>
    <submittedName>
        <fullName evidence="3">Uncharacterized protein</fullName>
    </submittedName>
</protein>
<accession>A0A1L3KS27</accession>
<organism evidence="3 4">
    <name type="scientific">Candidatus Parvarchaeum acidiphilum ARMAN-4</name>
    <dbReference type="NCBI Taxonomy" id="662760"/>
    <lineage>
        <taxon>Archaea</taxon>
        <taxon>Candidatus Parvarchaeota</taxon>
        <taxon>Candidatus Parvarchaeum</taxon>
    </lineage>
</organism>
<accession>D2EFL3</accession>
<keyword evidence="1" id="KW-0812">Transmembrane</keyword>
<keyword evidence="1" id="KW-1133">Transmembrane helix</keyword>
<dbReference type="InterPro" id="IPR011990">
    <property type="entry name" value="TPR-like_helical_dom_sf"/>
</dbReference>
<gene>
    <name evidence="3" type="ORF">BJBARM4_0531</name>
</gene>
<feature type="transmembrane region" description="Helical" evidence="1">
    <location>
        <begin position="146"/>
        <end position="167"/>
    </location>
</feature>
<keyword evidence="1" id="KW-0472">Membrane</keyword>
<dbReference type="Gene3D" id="1.25.40.10">
    <property type="entry name" value="Tetratricopeptide repeat domain"/>
    <property type="match status" value="1"/>
</dbReference>
<evidence type="ECO:0000256" key="1">
    <source>
        <dbReference type="SAM" id="Phobius"/>
    </source>
</evidence>
<dbReference type="AlphaFoldDB" id="D2EFL3"/>
<reference evidence="2" key="2">
    <citation type="submission" date="2016-10" db="EMBL/GenBank/DDBJ databases">
        <title>New CRISPR-Cas systems from uncultivated microbes.</title>
        <authorList>
            <person name="Burstein D."/>
            <person name="Harrington L.B."/>
            <person name="Strutt S.C."/>
            <person name="Probst A.J."/>
            <person name="Anantharaman K."/>
            <person name="Thomas B.C."/>
            <person name="Doudna J.A."/>
            <person name="Banfield J.F."/>
        </authorList>
    </citation>
    <scope>NUCLEOTIDE SEQUENCE</scope>
    <source>
        <strain evidence="2">ARMAN-4</strain>
    </source>
</reference>
<evidence type="ECO:0000313" key="4">
    <source>
        <dbReference type="Proteomes" id="UP000009375"/>
    </source>
</evidence>
<dbReference type="Proteomes" id="UP000009375">
    <property type="component" value="Unassembled WGS sequence"/>
</dbReference>
<reference evidence="3 4" key="1">
    <citation type="journal article" date="2010" name="Proc. Natl. Acad. Sci. U.S.A.">
        <title>Enigmatic, ultrasmall, uncultivated Archaea.</title>
        <authorList>
            <person name="Baker B.J."/>
            <person name="Comolli L.R."/>
            <person name="Dick G.J."/>
            <person name="Hauser L.J."/>
            <person name="Hyatt D."/>
            <person name="Dill B.D."/>
            <person name="Land M.L."/>
            <person name="Verberkmoes N.C."/>
            <person name="Hettich R.L."/>
            <person name="Banfield J.F."/>
        </authorList>
    </citation>
    <scope>NUCLEOTIDE SEQUENCE [LARGE SCALE GENOMIC DNA]</scope>
</reference>
<proteinExistence type="predicted"/>
<evidence type="ECO:0000313" key="3">
    <source>
        <dbReference type="EMBL" id="EEZ92910.1"/>
    </source>
</evidence>
<dbReference type="SUPFAM" id="SSF48452">
    <property type="entry name" value="TPR-like"/>
    <property type="match status" value="1"/>
</dbReference>
<dbReference type="EMBL" id="GG730046">
    <property type="protein sequence ID" value="EEZ92910.1"/>
    <property type="molecule type" value="Genomic_DNA"/>
</dbReference>